<dbReference type="EMBL" id="CP046910">
    <property type="protein sequence ID" value="QGZ58117.1"/>
    <property type="molecule type" value="Genomic_DNA"/>
</dbReference>
<dbReference type="SUPFAM" id="SSF55729">
    <property type="entry name" value="Acyl-CoA N-acyltransferases (Nat)"/>
    <property type="match status" value="1"/>
</dbReference>
<dbReference type="Proteomes" id="UP000434209">
    <property type="component" value="Chromosome 2"/>
</dbReference>
<keyword evidence="1 4" id="KW-0808">Transferase</keyword>
<dbReference type="InterPro" id="IPR016181">
    <property type="entry name" value="Acyl_CoA_acyltransferase"/>
</dbReference>
<evidence type="ECO:0000313" key="5">
    <source>
        <dbReference type="Proteomes" id="UP000434209"/>
    </source>
</evidence>
<protein>
    <submittedName>
        <fullName evidence="4">GNAT family N-acetyltransferase</fullName>
    </submittedName>
</protein>
<dbReference type="CDD" id="cd04301">
    <property type="entry name" value="NAT_SF"/>
    <property type="match status" value="1"/>
</dbReference>
<accession>A0A7Z2JAP7</accession>
<dbReference type="PANTHER" id="PTHR43877">
    <property type="entry name" value="AMINOALKYLPHOSPHONATE N-ACETYLTRANSFERASE-RELATED-RELATED"/>
    <property type="match status" value="1"/>
</dbReference>
<dbReference type="Gene3D" id="3.40.630.30">
    <property type="match status" value="1"/>
</dbReference>
<gene>
    <name evidence="4" type="ORF">FAZ97_23190</name>
</gene>
<dbReference type="AlphaFoldDB" id="A0A7Z2JAP7"/>
<sequence>MNETKPTNATNATIRPLNEEDAEAFQSMRLRAAENDPQGIASTVHEIAQLTRAQNEARIRVTGEQIVFAAFDGDALVGIVGLLREVRQKLAHKALIWGVFVDPARRGGGIAKKLMESAVNHARSIGVLQVQLVVSAQNPRAQALYRSCGFVRYGVEPRGLCVNGEYIDDELMVLFLDDPAVPD</sequence>
<evidence type="ECO:0000256" key="2">
    <source>
        <dbReference type="ARBA" id="ARBA00023315"/>
    </source>
</evidence>
<name>A0A7Z2JAP7_9BURK</name>
<reference evidence="4 5" key="1">
    <citation type="submission" date="2019-12" db="EMBL/GenBank/DDBJ databases">
        <title>Paraburkholderia acidiphila 7Q-K02 sp. nov and Paraburkholderia acidisoli DHF22 sp. nov., two strains isolated from forest soil.</title>
        <authorList>
            <person name="Gao Z."/>
            <person name="Qiu L."/>
        </authorList>
    </citation>
    <scope>NUCLEOTIDE SEQUENCE [LARGE SCALE GENOMIC DNA]</scope>
    <source>
        <strain evidence="4 5">7Q-K02</strain>
    </source>
</reference>
<keyword evidence="5" id="KW-1185">Reference proteome</keyword>
<dbReference type="GO" id="GO:0016747">
    <property type="term" value="F:acyltransferase activity, transferring groups other than amino-acyl groups"/>
    <property type="evidence" value="ECO:0007669"/>
    <property type="project" value="InterPro"/>
</dbReference>
<dbReference type="PROSITE" id="PS51186">
    <property type="entry name" value="GNAT"/>
    <property type="match status" value="1"/>
</dbReference>
<dbReference type="InterPro" id="IPR000182">
    <property type="entry name" value="GNAT_dom"/>
</dbReference>
<evidence type="ECO:0000259" key="3">
    <source>
        <dbReference type="PROSITE" id="PS51186"/>
    </source>
</evidence>
<dbReference type="InterPro" id="IPR050832">
    <property type="entry name" value="Bact_Acetyltransf"/>
</dbReference>
<dbReference type="PANTHER" id="PTHR43877:SF2">
    <property type="entry name" value="AMINOALKYLPHOSPHONATE N-ACETYLTRANSFERASE-RELATED"/>
    <property type="match status" value="1"/>
</dbReference>
<dbReference type="KEGG" id="pacp:FAZ97_23190"/>
<evidence type="ECO:0000256" key="1">
    <source>
        <dbReference type="ARBA" id="ARBA00022679"/>
    </source>
</evidence>
<keyword evidence="2" id="KW-0012">Acyltransferase</keyword>
<dbReference type="Pfam" id="PF00583">
    <property type="entry name" value="Acetyltransf_1"/>
    <property type="match status" value="1"/>
</dbReference>
<evidence type="ECO:0000313" key="4">
    <source>
        <dbReference type="EMBL" id="QGZ58117.1"/>
    </source>
</evidence>
<organism evidence="4 5">
    <name type="scientific">Paraburkholderia acidiphila</name>
    <dbReference type="NCBI Taxonomy" id="2571747"/>
    <lineage>
        <taxon>Bacteria</taxon>
        <taxon>Pseudomonadati</taxon>
        <taxon>Pseudomonadota</taxon>
        <taxon>Betaproteobacteria</taxon>
        <taxon>Burkholderiales</taxon>
        <taxon>Burkholderiaceae</taxon>
        <taxon>Paraburkholderia</taxon>
    </lineage>
</organism>
<dbReference type="OrthoDB" id="9799092at2"/>
<feature type="domain" description="N-acetyltransferase" evidence="3">
    <location>
        <begin position="12"/>
        <end position="177"/>
    </location>
</feature>
<proteinExistence type="predicted"/>